<evidence type="ECO:0000256" key="2">
    <source>
        <dbReference type="ARBA" id="ARBA00022803"/>
    </source>
</evidence>
<comment type="caution">
    <text evidence="5">The sequence shown here is derived from an EMBL/GenBank/DDBJ whole genome shotgun (WGS) entry which is preliminary data.</text>
</comment>
<feature type="repeat" description="TPR" evidence="3">
    <location>
        <begin position="67"/>
        <end position="100"/>
    </location>
</feature>
<feature type="repeat" description="TPR" evidence="3">
    <location>
        <begin position="135"/>
        <end position="168"/>
    </location>
</feature>
<organism evidence="5">
    <name type="scientific">Desulfobacca acetoxidans</name>
    <dbReference type="NCBI Taxonomy" id="60893"/>
    <lineage>
        <taxon>Bacteria</taxon>
        <taxon>Pseudomonadati</taxon>
        <taxon>Thermodesulfobacteriota</taxon>
        <taxon>Desulfobaccia</taxon>
        <taxon>Desulfobaccales</taxon>
        <taxon>Desulfobaccaceae</taxon>
        <taxon>Desulfobacca</taxon>
    </lineage>
</organism>
<dbReference type="EMBL" id="DTMF01000126">
    <property type="protein sequence ID" value="HGF33675.1"/>
    <property type="molecule type" value="Genomic_DNA"/>
</dbReference>
<gene>
    <name evidence="5" type="ORF">ENW96_04695</name>
</gene>
<accession>A0A7C3V4K5</accession>
<name>A0A7C3V4K5_9BACT</name>
<sequence length="280" mass="30650">MISFVGQQLRLAPGANRGTPPQPGACYLGKFFMRLVSLGCLTVFLILVTAGLGFSADSASKSGGDQAQAFLRQGEAAFNNGDYDGAAQAYRQAVKVKPNLAPAHYGLGLSLARQERYQEAAAAFQEALQHKPSYTQARKDLGVAYLKLKRWPEAEKAFKSCLKEQPQDPETYYGLGLAEGKQGKHQEARESFEKALRLKPDYVPAWNNLGMANIKLNRWAEAKSSFEKALSLKSDNAEAHLGLLACYIQQGDSEAAARTYRTLAAMDKALRKKADEILGR</sequence>
<dbReference type="Gene3D" id="1.25.40.10">
    <property type="entry name" value="Tetratricopeptide repeat domain"/>
    <property type="match status" value="2"/>
</dbReference>
<keyword evidence="4" id="KW-0472">Membrane</keyword>
<dbReference type="InterPro" id="IPR011990">
    <property type="entry name" value="TPR-like_helical_dom_sf"/>
</dbReference>
<evidence type="ECO:0000256" key="4">
    <source>
        <dbReference type="SAM" id="Phobius"/>
    </source>
</evidence>
<dbReference type="SMART" id="SM00028">
    <property type="entry name" value="TPR"/>
    <property type="match status" value="6"/>
</dbReference>
<dbReference type="PROSITE" id="PS50293">
    <property type="entry name" value="TPR_REGION"/>
    <property type="match status" value="2"/>
</dbReference>
<feature type="repeat" description="TPR" evidence="3">
    <location>
        <begin position="203"/>
        <end position="236"/>
    </location>
</feature>
<dbReference type="Pfam" id="PF13174">
    <property type="entry name" value="TPR_6"/>
    <property type="match status" value="1"/>
</dbReference>
<evidence type="ECO:0000256" key="3">
    <source>
        <dbReference type="PROSITE-ProRule" id="PRU00339"/>
    </source>
</evidence>
<dbReference type="PANTHER" id="PTHR44943:SF8">
    <property type="entry name" value="TPR REPEAT-CONTAINING PROTEIN MJ0263"/>
    <property type="match status" value="1"/>
</dbReference>
<dbReference type="InterPro" id="IPR051685">
    <property type="entry name" value="Ycf3/AcsC/BcsC/TPR_MFPF"/>
</dbReference>
<keyword evidence="2 3" id="KW-0802">TPR repeat</keyword>
<dbReference type="PANTHER" id="PTHR44943">
    <property type="entry name" value="CELLULOSE SYNTHASE OPERON PROTEIN C"/>
    <property type="match status" value="1"/>
</dbReference>
<keyword evidence="4" id="KW-0812">Transmembrane</keyword>
<evidence type="ECO:0000313" key="5">
    <source>
        <dbReference type="EMBL" id="HGF33675.1"/>
    </source>
</evidence>
<dbReference type="Pfam" id="PF14559">
    <property type="entry name" value="TPR_19"/>
    <property type="match status" value="1"/>
</dbReference>
<feature type="repeat" description="TPR" evidence="3">
    <location>
        <begin position="101"/>
        <end position="134"/>
    </location>
</feature>
<feature type="transmembrane region" description="Helical" evidence="4">
    <location>
        <begin position="31"/>
        <end position="54"/>
    </location>
</feature>
<dbReference type="Pfam" id="PF13432">
    <property type="entry name" value="TPR_16"/>
    <property type="match status" value="1"/>
</dbReference>
<dbReference type="SUPFAM" id="SSF48452">
    <property type="entry name" value="TPR-like"/>
    <property type="match status" value="1"/>
</dbReference>
<keyword evidence="1" id="KW-0677">Repeat</keyword>
<dbReference type="Pfam" id="PF00515">
    <property type="entry name" value="TPR_1"/>
    <property type="match status" value="1"/>
</dbReference>
<reference evidence="5" key="1">
    <citation type="journal article" date="2020" name="mSystems">
        <title>Genome- and Community-Level Interaction Insights into Carbon Utilization and Element Cycling Functions of Hydrothermarchaeota in Hydrothermal Sediment.</title>
        <authorList>
            <person name="Zhou Z."/>
            <person name="Liu Y."/>
            <person name="Xu W."/>
            <person name="Pan J."/>
            <person name="Luo Z.H."/>
            <person name="Li M."/>
        </authorList>
    </citation>
    <scope>NUCLEOTIDE SEQUENCE [LARGE SCALE GENOMIC DNA]</scope>
    <source>
        <strain evidence="5">SpSt-897</strain>
    </source>
</reference>
<evidence type="ECO:0000256" key="1">
    <source>
        <dbReference type="ARBA" id="ARBA00022737"/>
    </source>
</evidence>
<feature type="repeat" description="TPR" evidence="3">
    <location>
        <begin position="169"/>
        <end position="202"/>
    </location>
</feature>
<protein>
    <submittedName>
        <fullName evidence="5">Tetratricopeptide repeat protein</fullName>
    </submittedName>
</protein>
<dbReference type="PROSITE" id="PS50005">
    <property type="entry name" value="TPR"/>
    <property type="match status" value="5"/>
</dbReference>
<dbReference type="InterPro" id="IPR019734">
    <property type="entry name" value="TPR_rpt"/>
</dbReference>
<dbReference type="AlphaFoldDB" id="A0A7C3V4K5"/>
<keyword evidence="4" id="KW-1133">Transmembrane helix</keyword>
<proteinExistence type="predicted"/>